<evidence type="ECO:0000313" key="1">
    <source>
        <dbReference type="EMBL" id="MPN16677.1"/>
    </source>
</evidence>
<gene>
    <name evidence="1" type="ORF">SDC9_164022</name>
</gene>
<comment type="caution">
    <text evidence="1">The sequence shown here is derived from an EMBL/GenBank/DDBJ whole genome shotgun (WGS) entry which is preliminary data.</text>
</comment>
<sequence>MDMTAIKTSTRLLIGFPGIKVDAGIALHSFSHRDTLPLAAQIDLLALVSEDLTAAGCARDMLEKLLCQIHHRIVIGICLIEFNGREFRVMLGIHSLVSENTAYFVYFIKAADNQAL</sequence>
<name>A0A645FQH0_9ZZZZ</name>
<reference evidence="1" key="1">
    <citation type="submission" date="2019-08" db="EMBL/GenBank/DDBJ databases">
        <authorList>
            <person name="Kucharzyk K."/>
            <person name="Murdoch R.W."/>
            <person name="Higgins S."/>
            <person name="Loffler F."/>
        </authorList>
    </citation>
    <scope>NUCLEOTIDE SEQUENCE</scope>
</reference>
<dbReference type="EMBL" id="VSSQ01063676">
    <property type="protein sequence ID" value="MPN16677.1"/>
    <property type="molecule type" value="Genomic_DNA"/>
</dbReference>
<protein>
    <submittedName>
        <fullName evidence="1">Uncharacterized protein</fullName>
    </submittedName>
</protein>
<dbReference type="AlphaFoldDB" id="A0A645FQH0"/>
<dbReference type="AntiFam" id="ANF00081">
    <property type="entry name" value="Shadow ORF (opposite lysS)"/>
</dbReference>
<accession>A0A645FQH0</accession>
<organism evidence="1">
    <name type="scientific">bioreactor metagenome</name>
    <dbReference type="NCBI Taxonomy" id="1076179"/>
    <lineage>
        <taxon>unclassified sequences</taxon>
        <taxon>metagenomes</taxon>
        <taxon>ecological metagenomes</taxon>
    </lineage>
</organism>
<proteinExistence type="predicted"/>